<evidence type="ECO:0000256" key="3">
    <source>
        <dbReference type="ARBA" id="ARBA00022741"/>
    </source>
</evidence>
<keyword evidence="7" id="KW-1185">Reference proteome</keyword>
<dbReference type="InterPro" id="IPR003439">
    <property type="entry name" value="ABC_transporter-like_ATP-bd"/>
</dbReference>
<protein>
    <submittedName>
        <fullName evidence="6">ABC transporter ATP-binding protein</fullName>
    </submittedName>
</protein>
<keyword evidence="4 6" id="KW-0067">ATP-binding</keyword>
<proteinExistence type="inferred from homology"/>
<dbReference type="SMART" id="SM00382">
    <property type="entry name" value="AAA"/>
    <property type="match status" value="1"/>
</dbReference>
<feature type="domain" description="ABC transporter" evidence="5">
    <location>
        <begin position="4"/>
        <end position="214"/>
    </location>
</feature>
<keyword evidence="2" id="KW-0813">Transport</keyword>
<comment type="similarity">
    <text evidence="1">Belongs to the ABC transporter superfamily.</text>
</comment>
<dbReference type="EMBL" id="CP121208">
    <property type="protein sequence ID" value="WFM83361.1"/>
    <property type="molecule type" value="Genomic_DNA"/>
</dbReference>
<dbReference type="Gene3D" id="3.40.50.300">
    <property type="entry name" value="P-loop containing nucleotide triphosphate hydrolases"/>
    <property type="match status" value="1"/>
</dbReference>
<reference evidence="6 7" key="1">
    <citation type="submission" date="2023-03" db="EMBL/GenBank/DDBJ databases">
        <title>Complete genome of Arcanobacterium canis strain DSM 25104 isolated in 2010 from a canine otitis externa in Germany.</title>
        <authorList>
            <person name="Borowiak M."/>
            <person name="Kreitlow A."/>
            <person name="Malorny B."/>
            <person name="Laemmler C."/>
            <person name="Prenger-Berninghoff E."/>
            <person name="Ploetz M."/>
            <person name="Abdulmawjood A."/>
        </authorList>
    </citation>
    <scope>NUCLEOTIDE SEQUENCE [LARGE SCALE GENOMIC DNA]</scope>
    <source>
        <strain evidence="6 7">DSM 25104</strain>
    </source>
</reference>
<dbReference type="PANTHER" id="PTHR42798">
    <property type="entry name" value="LIPOPROTEIN-RELEASING SYSTEM ATP-BINDING PROTEIN LOLD"/>
    <property type="match status" value="1"/>
</dbReference>
<gene>
    <name evidence="6" type="ORF">P7079_08235</name>
</gene>
<dbReference type="RefSeq" id="WP_278012756.1">
    <property type="nucleotide sequence ID" value="NZ_CP121208.1"/>
</dbReference>
<dbReference type="SUPFAM" id="SSF52540">
    <property type="entry name" value="P-loop containing nucleoside triphosphate hydrolases"/>
    <property type="match status" value="1"/>
</dbReference>
<evidence type="ECO:0000313" key="6">
    <source>
        <dbReference type="EMBL" id="WFM83361.1"/>
    </source>
</evidence>
<dbReference type="InterPro" id="IPR027417">
    <property type="entry name" value="P-loop_NTPase"/>
</dbReference>
<dbReference type="InterPro" id="IPR017911">
    <property type="entry name" value="MacB-like_ATP-bd"/>
</dbReference>
<dbReference type="CDD" id="cd03255">
    <property type="entry name" value="ABC_MJ0796_LolCDE_FtsE"/>
    <property type="match status" value="1"/>
</dbReference>
<dbReference type="PROSITE" id="PS00211">
    <property type="entry name" value="ABC_TRANSPORTER_1"/>
    <property type="match status" value="1"/>
</dbReference>
<accession>A0ABY8FXY2</accession>
<organism evidence="6 7">
    <name type="scientific">Arcanobacterium canis</name>
    <dbReference type="NCBI Taxonomy" id="999183"/>
    <lineage>
        <taxon>Bacteria</taxon>
        <taxon>Bacillati</taxon>
        <taxon>Actinomycetota</taxon>
        <taxon>Actinomycetes</taxon>
        <taxon>Actinomycetales</taxon>
        <taxon>Actinomycetaceae</taxon>
        <taxon>Arcanobacterium</taxon>
    </lineage>
</organism>
<evidence type="ECO:0000313" key="7">
    <source>
        <dbReference type="Proteomes" id="UP001215216"/>
    </source>
</evidence>
<dbReference type="PANTHER" id="PTHR42798:SF4">
    <property type="entry name" value="ABC TRANSPORTER DOMAIN-CONTAINING PROTEIN"/>
    <property type="match status" value="1"/>
</dbReference>
<evidence type="ECO:0000259" key="5">
    <source>
        <dbReference type="PROSITE" id="PS50893"/>
    </source>
</evidence>
<evidence type="ECO:0000256" key="4">
    <source>
        <dbReference type="ARBA" id="ARBA00022840"/>
    </source>
</evidence>
<dbReference type="GO" id="GO:0005524">
    <property type="term" value="F:ATP binding"/>
    <property type="evidence" value="ECO:0007669"/>
    <property type="project" value="UniProtKB-KW"/>
</dbReference>
<keyword evidence="3" id="KW-0547">Nucleotide-binding</keyword>
<dbReference type="PROSITE" id="PS50893">
    <property type="entry name" value="ABC_TRANSPORTER_2"/>
    <property type="match status" value="1"/>
</dbReference>
<evidence type="ECO:0000256" key="1">
    <source>
        <dbReference type="ARBA" id="ARBA00005417"/>
    </source>
</evidence>
<dbReference type="InterPro" id="IPR003593">
    <property type="entry name" value="AAA+_ATPase"/>
</dbReference>
<name>A0ABY8FXY2_9ACTO</name>
<dbReference type="Proteomes" id="UP001215216">
    <property type="component" value="Chromosome"/>
</dbReference>
<dbReference type="Pfam" id="PF00005">
    <property type="entry name" value="ABC_tran"/>
    <property type="match status" value="1"/>
</dbReference>
<dbReference type="InterPro" id="IPR017871">
    <property type="entry name" value="ABC_transporter-like_CS"/>
</dbReference>
<sequence length="215" mass="23387">MSILEVQNLTKKYGKRTIIESLSFTLESQQTMAITGQSGSGKSTLLNMIGLLEEPTSGTIRIDGKDTPGINSSAATKLRRSVISYLFQSYALLESQTALQNVLLGMKYSPLPKKNHEAEARRVLKILGLGSVIDASVYTLSGGEQQRVAIARCMLKPGKIILADEPTGALDQHLAGVVLDELFVLCREFGKALVMVTHDPAIAQRCERQLRIGTN</sequence>
<evidence type="ECO:0000256" key="2">
    <source>
        <dbReference type="ARBA" id="ARBA00022448"/>
    </source>
</evidence>